<feature type="transmembrane region" description="Helical" evidence="2">
    <location>
        <begin position="110"/>
        <end position="129"/>
    </location>
</feature>
<keyword evidence="4" id="KW-1185">Reference proteome</keyword>
<evidence type="ECO:0000313" key="4">
    <source>
        <dbReference type="Proteomes" id="UP001305815"/>
    </source>
</evidence>
<sequence>MDNLYVLRGEIQQFYAKNSKYINKALQFIVALLTFYMINHNMGFMKLLSNPLITLGLSVICAFLPMIVTVLAAAVLILVQMTAMSVGIMAVTAVIFLIMFIFYLRFSPKTALVVLLTPLAFMLKIPYVIPIAFGLVGTPVYAVPIIFGTIVFYMTDYLKEAASSLKGEGAAGMISQVTSYAQQVFQNKEMIVSVFAFIIVLLLVYTVRRMAINYAWKTAVAAGAVAGIAIVFAGSMMLGVKVSYLELILGNIAAVIVGLVLEFLFFSVDYSRCESVQYEDDEYYYYVKAVPKIVVSAPEKTVKRINKRGESQETEIIDTEEIRKKNAREQSVREPEEAVPEKRKRAPKKKSSKIEGNTEHLLLTKVLREELNLDNDDNEK</sequence>
<reference evidence="4" key="1">
    <citation type="journal article" date="2023" name="Int. J. Syst. Evol. Microbiol.">
        <title>Claveliimonas bilis gen. nov., sp. nov., deoxycholic acid-producing bacteria isolated from human faeces, and reclassification of Sellimonas monacensis Zenner et al. 2021 as Claveliimonas monacensis comb. nov.</title>
        <authorList>
            <person name="Hisatomi A."/>
            <person name="Kastawa N.W.E.P.G."/>
            <person name="Song I."/>
            <person name="Ohkuma M."/>
            <person name="Fukiya S."/>
            <person name="Sakamoto M."/>
        </authorList>
    </citation>
    <scope>NUCLEOTIDE SEQUENCE [LARGE SCALE GENOMIC DNA]</scope>
    <source>
        <strain evidence="4">12BBH14</strain>
    </source>
</reference>
<feature type="region of interest" description="Disordered" evidence="1">
    <location>
        <begin position="322"/>
        <end position="357"/>
    </location>
</feature>
<proteinExistence type="predicted"/>
<feature type="transmembrane region" description="Helical" evidence="2">
    <location>
        <begin position="86"/>
        <end position="104"/>
    </location>
</feature>
<accession>A0ABM8I761</accession>
<keyword evidence="2" id="KW-0472">Membrane</keyword>
<dbReference type="RefSeq" id="WP_316266666.1">
    <property type="nucleotide sequence ID" value="NZ_AP027742.1"/>
</dbReference>
<feature type="compositionally biased region" description="Basic residues" evidence="1">
    <location>
        <begin position="342"/>
        <end position="351"/>
    </location>
</feature>
<feature type="transmembrane region" description="Helical" evidence="2">
    <location>
        <begin position="136"/>
        <end position="155"/>
    </location>
</feature>
<evidence type="ECO:0000313" key="3">
    <source>
        <dbReference type="EMBL" id="BDZ77025.1"/>
    </source>
</evidence>
<keyword evidence="2" id="KW-0812">Transmembrane</keyword>
<dbReference type="Proteomes" id="UP001305815">
    <property type="component" value="Chromosome"/>
</dbReference>
<feature type="transmembrane region" description="Helical" evidence="2">
    <location>
        <begin position="219"/>
        <end position="238"/>
    </location>
</feature>
<evidence type="ECO:0000256" key="1">
    <source>
        <dbReference type="SAM" id="MobiDB-lite"/>
    </source>
</evidence>
<evidence type="ECO:0008006" key="5">
    <source>
        <dbReference type="Google" id="ProtNLM"/>
    </source>
</evidence>
<dbReference type="EMBL" id="AP027742">
    <property type="protein sequence ID" value="BDZ77025.1"/>
    <property type="molecule type" value="Genomic_DNA"/>
</dbReference>
<feature type="transmembrane region" description="Helical" evidence="2">
    <location>
        <begin position="190"/>
        <end position="207"/>
    </location>
</feature>
<feature type="transmembrane region" description="Helical" evidence="2">
    <location>
        <begin position="21"/>
        <end position="39"/>
    </location>
</feature>
<gene>
    <name evidence="3" type="ORF">Lac1_12080</name>
</gene>
<name>A0ABM8I761_9FIRM</name>
<evidence type="ECO:0000256" key="2">
    <source>
        <dbReference type="SAM" id="Phobius"/>
    </source>
</evidence>
<feature type="transmembrane region" description="Helical" evidence="2">
    <location>
        <begin position="244"/>
        <end position="266"/>
    </location>
</feature>
<feature type="transmembrane region" description="Helical" evidence="2">
    <location>
        <begin position="51"/>
        <end position="79"/>
    </location>
</feature>
<feature type="compositionally biased region" description="Basic and acidic residues" evidence="1">
    <location>
        <begin position="322"/>
        <end position="341"/>
    </location>
</feature>
<organism evidence="3 4">
    <name type="scientific">Claveliimonas bilis</name>
    <dbReference type="NCBI Taxonomy" id="3028070"/>
    <lineage>
        <taxon>Bacteria</taxon>
        <taxon>Bacillati</taxon>
        <taxon>Bacillota</taxon>
        <taxon>Clostridia</taxon>
        <taxon>Lachnospirales</taxon>
        <taxon>Lachnospiraceae</taxon>
        <taxon>Claveliimonas</taxon>
    </lineage>
</organism>
<keyword evidence="2" id="KW-1133">Transmembrane helix</keyword>
<protein>
    <recommendedName>
        <fullName evidence="5">ABC transporter permease</fullName>
    </recommendedName>
</protein>